<name>A0A917YF28_9ACTN</name>
<dbReference type="RefSeq" id="WP_189192314.1">
    <property type="nucleotide sequence ID" value="NZ_BMMM01000030.1"/>
</dbReference>
<comment type="caution">
    <text evidence="2">The sequence shown here is derived from an EMBL/GenBank/DDBJ whole genome shotgun (WGS) entry which is preliminary data.</text>
</comment>
<dbReference type="NCBIfam" id="TIGR02242">
    <property type="entry name" value="tail_TIGR02242"/>
    <property type="match status" value="1"/>
</dbReference>
<evidence type="ECO:0000256" key="1">
    <source>
        <dbReference type="SAM" id="MobiDB-lite"/>
    </source>
</evidence>
<feature type="compositionally biased region" description="Low complexity" evidence="1">
    <location>
        <begin position="671"/>
        <end position="685"/>
    </location>
</feature>
<sequence length="696" mass="73245">MPEPPAYRYLNREGRWLGMDRSGLALGPDGGLRLESLPAVDGPLPPEDGDASPVLPAGVAALPHGDVFFTQPAEHRLLFVRACDPERRAAVCLSGPGSGSAELHTPQGVLHHPRRHALLIADSGNGRILLLDLRTLQPLDIWGSFASPTSLAAGPAGEVYVVDAGRIRARDPWGRPLVGFRHTVPAEPAEIAVADSGGQPVIFVLDSGGRVHVLAADGSPLRDWATELEQPMGLAVAGTTVYLGDNGDRRLHVFDTDGHRVGAAYGYTRPVAALATDHHDGLLAHTGGPVPPVRLHRHGAYRTSGVLRGGPYRNPSSRGAPLHLVRSQITNSGTGAHFQLHVCTRTDGRAPDDSAGPFTDPGWRAVAYDAPYTLLAGSPTDDLWIGMSFGGNGQATPVLSQIRIDFAHDSYLRHLPELYRQPAMEGDFLARWLTVFESAFDDMHRGIEALPTLFDPAAAPAAHLARLADWLAVTLPADADEPQQRRILCDAATADARRGTPAGLRAAIRARAGVEAVIEEPVVQTNWWVLPGGSSSDAGVPAARLGLDTVLAAAEAQGAVVGSTAVLEGSVLAPQDAYATHLFADVAHRFTVRVRPGPGFGEHTVDAVRAVIDEEKPAHTTYHLCTIEPRMRLGIQDRLGVDTVVAGPPPATPLDSPGTSALRLGGPPPARVGAGAAVGTTRLAGGPPPGHEGGTR</sequence>
<dbReference type="InterPro" id="IPR006521">
    <property type="entry name" value="Tail_protein_I"/>
</dbReference>
<accession>A0A917YF28</accession>
<evidence type="ECO:0008006" key="4">
    <source>
        <dbReference type="Google" id="ProtNLM"/>
    </source>
</evidence>
<dbReference type="InterPro" id="IPR011748">
    <property type="entry name" value="Unchr_phage_tail-like"/>
</dbReference>
<dbReference type="InterPro" id="IPR050952">
    <property type="entry name" value="TRIM-NHL_E3_ligases"/>
</dbReference>
<dbReference type="GO" id="GO:0008270">
    <property type="term" value="F:zinc ion binding"/>
    <property type="evidence" value="ECO:0007669"/>
    <property type="project" value="UniProtKB-KW"/>
</dbReference>
<dbReference type="PANTHER" id="PTHR24104">
    <property type="entry name" value="E3 UBIQUITIN-PROTEIN LIGASE NHLRC1-RELATED"/>
    <property type="match status" value="1"/>
</dbReference>
<feature type="region of interest" description="Disordered" evidence="1">
    <location>
        <begin position="649"/>
        <end position="696"/>
    </location>
</feature>
<dbReference type="AlphaFoldDB" id="A0A917YF28"/>
<evidence type="ECO:0000313" key="3">
    <source>
        <dbReference type="Proteomes" id="UP000600365"/>
    </source>
</evidence>
<organism evidence="2 3">
    <name type="scientific">Streptomyces albiflavescens</name>
    <dbReference type="NCBI Taxonomy" id="1623582"/>
    <lineage>
        <taxon>Bacteria</taxon>
        <taxon>Bacillati</taxon>
        <taxon>Actinomycetota</taxon>
        <taxon>Actinomycetes</taxon>
        <taxon>Kitasatosporales</taxon>
        <taxon>Streptomycetaceae</taxon>
        <taxon>Streptomyces</taxon>
    </lineage>
</organism>
<dbReference type="EMBL" id="BMMM01000030">
    <property type="protein sequence ID" value="GGN94529.1"/>
    <property type="molecule type" value="Genomic_DNA"/>
</dbReference>
<reference evidence="2 3" key="1">
    <citation type="journal article" date="2014" name="Int. J. Syst. Evol. Microbiol.">
        <title>Complete genome sequence of Corynebacterium casei LMG S-19264T (=DSM 44701T), isolated from a smear-ripened cheese.</title>
        <authorList>
            <consortium name="US DOE Joint Genome Institute (JGI-PGF)"/>
            <person name="Walter F."/>
            <person name="Albersmeier A."/>
            <person name="Kalinowski J."/>
            <person name="Ruckert C."/>
        </authorList>
    </citation>
    <scope>NUCLEOTIDE SEQUENCE [LARGE SCALE GENOMIC DNA]</scope>
    <source>
        <strain evidence="2 3">CGMCC 4.7111</strain>
    </source>
</reference>
<protein>
    <recommendedName>
        <fullName evidence="4">Phage tail protein</fullName>
    </recommendedName>
</protein>
<dbReference type="SUPFAM" id="SSF101898">
    <property type="entry name" value="NHL repeat"/>
    <property type="match status" value="1"/>
</dbReference>
<evidence type="ECO:0000313" key="2">
    <source>
        <dbReference type="EMBL" id="GGN94529.1"/>
    </source>
</evidence>
<dbReference type="Proteomes" id="UP000600365">
    <property type="component" value="Unassembled WGS sequence"/>
</dbReference>
<proteinExistence type="predicted"/>
<keyword evidence="3" id="KW-1185">Reference proteome</keyword>
<gene>
    <name evidence="2" type="ORF">GCM10011579_094110</name>
</gene>
<dbReference type="PANTHER" id="PTHR24104:SF25">
    <property type="entry name" value="PROTEIN LIN-41"/>
    <property type="match status" value="1"/>
</dbReference>
<dbReference type="Gene3D" id="2.120.10.30">
    <property type="entry name" value="TolB, C-terminal domain"/>
    <property type="match status" value="1"/>
</dbReference>
<dbReference type="InterPro" id="IPR011042">
    <property type="entry name" value="6-blade_b-propeller_TolB-like"/>
</dbReference>
<dbReference type="Pfam" id="PF09684">
    <property type="entry name" value="Tail_P2_I"/>
    <property type="match status" value="1"/>
</dbReference>